<organism evidence="1 2">
    <name type="scientific">Cryobacterium breve</name>
    <dbReference type="NCBI Taxonomy" id="1259258"/>
    <lineage>
        <taxon>Bacteria</taxon>
        <taxon>Bacillati</taxon>
        <taxon>Actinomycetota</taxon>
        <taxon>Actinomycetes</taxon>
        <taxon>Micrococcales</taxon>
        <taxon>Microbacteriaceae</taxon>
        <taxon>Cryobacterium</taxon>
    </lineage>
</organism>
<protein>
    <submittedName>
        <fullName evidence="1">Uncharacterized protein</fullName>
    </submittedName>
</protein>
<dbReference type="Proteomes" id="UP000298355">
    <property type="component" value="Unassembled WGS sequence"/>
</dbReference>
<sequence length="685" mass="67068">MGIYKPPAGDGLQVLVDKFDKLESRLRELERPSGTQIQSTSGTAQAAVVHAATAQTAADAADTKAVQAQSSAATAQVDATAAQVSAVAAQSAAVAAQGAADTAVLSAAAADAKAVAANSAAGTAQTAASSAISAASAADAKAATAQGQADTATTNAAAASSAAASAQSSANTATTNAATAQTQADTAKSDAATAQTKANLADTNAAAAAGIANAKAVVLYQTAAPGVAFQNALTLWIDTTSNLNTPKKWVSGSTWAAVTDKVATDAASAATAAGSAASTAQGQANTATTNAATAQTAANTAQGQADTATTNAANAQTQANTATSNAATAQTAANTADGKAVSAQTAANTAQTAANNAATAAAAADGKAVTAQTTANGKNKIIFSTAAASGTAYVEGDTWFKTTDALITGQWVFTSGAWAARTIDNAVIANLDAGKISTGFLAAARIAAGTISAAMISAGAIDGKTITGATVQTSASTTVARIVLTAGIGIESFAGGVSSPYAKLNAAGLAFKANPGQATNDLTIDSTGITFGSNALGRIDGSVNFGGKVTGAGIRRILGEGWRLFSDAQYLATTAMADIPFVTTTVVTDGSQQVTIEGSALIKDGNSGSLRLASMQVICDGAVVGERLTDIVITNLPGQSPACTANIRVRHTPTAGSHVYKLQGMCKDASSIFIRQADIIVSSHS</sequence>
<comment type="caution">
    <text evidence="1">The sequence shown here is derived from an EMBL/GenBank/DDBJ whole genome shotgun (WGS) entry which is preliminary data.</text>
</comment>
<dbReference type="EMBL" id="SOGJ01000012">
    <property type="protein sequence ID" value="TFC99828.1"/>
    <property type="molecule type" value="Genomic_DNA"/>
</dbReference>
<gene>
    <name evidence="1" type="ORF">E3O65_05495</name>
</gene>
<keyword evidence="2" id="KW-1185">Reference proteome</keyword>
<dbReference type="RefSeq" id="WP_134362733.1">
    <property type="nucleotide sequence ID" value="NZ_SOGJ01000012.1"/>
</dbReference>
<evidence type="ECO:0000313" key="2">
    <source>
        <dbReference type="Proteomes" id="UP000298355"/>
    </source>
</evidence>
<proteinExistence type="predicted"/>
<accession>A0ABY2J6Z2</accession>
<name>A0ABY2J6Z2_9MICO</name>
<reference evidence="1 2" key="1">
    <citation type="submission" date="2019-03" db="EMBL/GenBank/DDBJ databases">
        <title>Genomics of glacier-inhabiting Cryobacterium strains.</title>
        <authorList>
            <person name="Liu Q."/>
            <person name="Xin Y.-H."/>
        </authorList>
    </citation>
    <scope>NUCLEOTIDE SEQUENCE [LARGE SCALE GENOMIC DNA]</scope>
    <source>
        <strain evidence="1 2">TMT4-23</strain>
    </source>
</reference>
<evidence type="ECO:0000313" key="1">
    <source>
        <dbReference type="EMBL" id="TFC99828.1"/>
    </source>
</evidence>